<reference evidence="2 4" key="1">
    <citation type="submission" date="2014-09" db="EMBL/GenBank/DDBJ databases">
        <authorList>
            <person name="McGinnis J.M."/>
            <person name="Wolfgang W.J."/>
        </authorList>
    </citation>
    <scope>NUCLEOTIDE SEQUENCE [LARGE SCALE GENOMIC DNA]</scope>
    <source>
        <strain evidence="2 4">JCM 14014</strain>
    </source>
</reference>
<evidence type="ECO:0000259" key="1">
    <source>
        <dbReference type="PROSITE" id="PS50883"/>
    </source>
</evidence>
<keyword evidence="4" id="KW-1185">Reference proteome</keyword>
<dbReference type="SMART" id="SM00052">
    <property type="entry name" value="EAL"/>
    <property type="match status" value="1"/>
</dbReference>
<dbReference type="InterPro" id="IPR001633">
    <property type="entry name" value="EAL_dom"/>
</dbReference>
<reference evidence="2 4" key="2">
    <citation type="submission" date="2014-10" db="EMBL/GenBank/DDBJ databases">
        <title>Paracoccus sanguinis sp. nov., isolated from clinical specimens of New York State patients.</title>
        <authorList>
            <person name="Mingle L.A."/>
            <person name="Cole J.A."/>
            <person name="Lapierre P."/>
            <person name="Musser K.A."/>
        </authorList>
    </citation>
    <scope>NUCLEOTIDE SEQUENCE [LARGE SCALE GENOMIC DNA]</scope>
    <source>
        <strain evidence="2 4">JCM 14014</strain>
    </source>
</reference>
<name>A0A099F0G5_9RHOB</name>
<dbReference type="eggNOG" id="COG2200">
    <property type="taxonomic scope" value="Bacteria"/>
</dbReference>
<proteinExistence type="predicted"/>
<organism evidence="2 4">
    <name type="scientific">Paracoccus halophilus</name>
    <dbReference type="NCBI Taxonomy" id="376733"/>
    <lineage>
        <taxon>Bacteria</taxon>
        <taxon>Pseudomonadati</taxon>
        <taxon>Pseudomonadota</taxon>
        <taxon>Alphaproteobacteria</taxon>
        <taxon>Rhodobacterales</taxon>
        <taxon>Paracoccaceae</taxon>
        <taxon>Paracoccus</taxon>
    </lineage>
</organism>
<feature type="domain" description="EAL" evidence="1">
    <location>
        <begin position="161"/>
        <end position="418"/>
    </location>
</feature>
<dbReference type="Proteomes" id="UP000029846">
    <property type="component" value="Unassembled WGS sequence"/>
</dbReference>
<dbReference type="PANTHER" id="PTHR33121:SF70">
    <property type="entry name" value="SIGNALING PROTEIN YKOW"/>
    <property type="match status" value="1"/>
</dbReference>
<evidence type="ECO:0000313" key="2">
    <source>
        <dbReference type="EMBL" id="KGJ03637.1"/>
    </source>
</evidence>
<dbReference type="Pfam" id="PF00563">
    <property type="entry name" value="EAL"/>
    <property type="match status" value="1"/>
</dbReference>
<dbReference type="CDD" id="cd01948">
    <property type="entry name" value="EAL"/>
    <property type="match status" value="1"/>
</dbReference>
<dbReference type="SUPFAM" id="SSF141868">
    <property type="entry name" value="EAL domain-like"/>
    <property type="match status" value="1"/>
</dbReference>
<dbReference type="Proteomes" id="UP000182312">
    <property type="component" value="Unassembled WGS sequence"/>
</dbReference>
<dbReference type="EMBL" id="FOJO01000019">
    <property type="protein sequence ID" value="SFA57966.1"/>
    <property type="molecule type" value="Genomic_DNA"/>
</dbReference>
<dbReference type="STRING" id="376733.SAMN04487972_11917"/>
<accession>A0A099F0G5</accession>
<dbReference type="Gene3D" id="3.20.20.450">
    <property type="entry name" value="EAL domain"/>
    <property type="match status" value="1"/>
</dbReference>
<sequence length="431" mass="46097">MAYGIGALARGLARLLRYRTDKRACARLALVLRLDNPGMLRGSIGQAQLDRLLDRLTLRLVSELRLLPRARSPGSAEICGVFADPQSRTIPGLLAEMPRIVQTRLDLPGLQITPAAQAVIVGDVTGRHDIGALYAAGRAELRSREGQAGTDRFRHVAMPPSAGQDAAGAGAVPRDPAGDLRVMFRPQICCDTGRVAALRASLRVMDPSGGQVDLAEVAAHLDRETLAVLLQQGLRRILSALRGWDRLGVRVPFISLALPEAVLADPLTADTIIWELDRQELAAARLELEVTEPTGLSTACASVGDNLKRLAATGCRLALGEFGTGSSGLADLRSFAIQRVRIAGDLIAGCDRCGDPQRMILAVLALAEHLNLATLGDDVRTPEEYAFLSQMGFDAVQGDAVAPWLDPEEVDAFLMCDGDAPSMPFDLLREA</sequence>
<dbReference type="InterPro" id="IPR035919">
    <property type="entry name" value="EAL_sf"/>
</dbReference>
<dbReference type="GO" id="GO:0071111">
    <property type="term" value="F:cyclic-guanylate-specific phosphodiesterase activity"/>
    <property type="evidence" value="ECO:0007669"/>
    <property type="project" value="InterPro"/>
</dbReference>
<dbReference type="PANTHER" id="PTHR33121">
    <property type="entry name" value="CYCLIC DI-GMP PHOSPHODIESTERASE PDEF"/>
    <property type="match status" value="1"/>
</dbReference>
<dbReference type="EMBL" id="JRKN01000019">
    <property type="protein sequence ID" value="KGJ03637.1"/>
    <property type="molecule type" value="Genomic_DNA"/>
</dbReference>
<gene>
    <name evidence="2" type="ORF">IT41_13565</name>
    <name evidence="3" type="ORF">SAMN04487972_11917</name>
</gene>
<dbReference type="AlphaFoldDB" id="A0A099F0G5"/>
<dbReference type="InterPro" id="IPR050706">
    <property type="entry name" value="Cyclic-di-GMP_PDE-like"/>
</dbReference>
<evidence type="ECO:0000313" key="5">
    <source>
        <dbReference type="Proteomes" id="UP000182312"/>
    </source>
</evidence>
<protein>
    <submittedName>
        <fullName evidence="3">EAL domain, c-di-GMP-specific phosphodiesterase class I (Or its enzymatically inactive variant)</fullName>
    </submittedName>
</protein>
<dbReference type="PROSITE" id="PS50883">
    <property type="entry name" value="EAL"/>
    <property type="match status" value="1"/>
</dbReference>
<dbReference type="RefSeq" id="WP_036742139.1">
    <property type="nucleotide sequence ID" value="NZ_FOJO01000019.1"/>
</dbReference>
<evidence type="ECO:0000313" key="4">
    <source>
        <dbReference type="Proteomes" id="UP000029846"/>
    </source>
</evidence>
<evidence type="ECO:0000313" key="3">
    <source>
        <dbReference type="EMBL" id="SFA57966.1"/>
    </source>
</evidence>
<reference evidence="3 5" key="3">
    <citation type="submission" date="2016-10" db="EMBL/GenBank/DDBJ databases">
        <authorList>
            <person name="de Groot N.N."/>
        </authorList>
    </citation>
    <scope>NUCLEOTIDE SEQUENCE [LARGE SCALE GENOMIC DNA]</scope>
    <source>
        <strain evidence="3 5">CGMCC 1.6117</strain>
    </source>
</reference>
<dbReference type="OrthoDB" id="9814202at2"/>